<dbReference type="PANTHER" id="PTHR43767:SF1">
    <property type="entry name" value="NONRIBOSOMAL PEPTIDE SYNTHASE PES1 (EUROFUNG)-RELATED"/>
    <property type="match status" value="1"/>
</dbReference>
<dbReference type="GO" id="GO:0016878">
    <property type="term" value="F:acid-thiol ligase activity"/>
    <property type="evidence" value="ECO:0007669"/>
    <property type="project" value="UniProtKB-ARBA"/>
</dbReference>
<dbReference type="RefSeq" id="WP_172432608.1">
    <property type="nucleotide sequence ID" value="NZ_AP022642.1"/>
</dbReference>
<dbReference type="InterPro" id="IPR025110">
    <property type="entry name" value="AMP-bd_C"/>
</dbReference>
<dbReference type="KEGG" id="poj:PtoMrB4_08510"/>
<dbReference type="Gene3D" id="3.40.50.12780">
    <property type="entry name" value="N-terminal domain of ligase-like"/>
    <property type="match status" value="1"/>
</dbReference>
<dbReference type="InterPro" id="IPR045851">
    <property type="entry name" value="AMP-bd_C_sf"/>
</dbReference>
<accession>A0A679GLK8</accession>
<dbReference type="NCBIfam" id="NF004822">
    <property type="entry name" value="PRK06178.1"/>
    <property type="match status" value="1"/>
</dbReference>
<evidence type="ECO:0000259" key="1">
    <source>
        <dbReference type="Pfam" id="PF00501"/>
    </source>
</evidence>
<reference evidence="3 4" key="1">
    <citation type="journal article" date="2020" name="Microbiol. Resour. Announc.">
        <title>Complete genome sequence of Pseudomonas otitidis strain MrB4, isolated from Lake Biwa in Japan.</title>
        <authorList>
            <person name="Miyazaki K."/>
            <person name="Hase E."/>
            <person name="Maruya T."/>
        </authorList>
    </citation>
    <scope>NUCLEOTIDE SEQUENCE [LARGE SCALE GENOMIC DNA]</scope>
    <source>
        <strain evidence="3 4">MrB4</strain>
    </source>
</reference>
<protein>
    <submittedName>
        <fullName evidence="3">Acyl-CoA synthetase</fullName>
    </submittedName>
</protein>
<dbReference type="AlphaFoldDB" id="A0A679GLK8"/>
<proteinExistence type="predicted"/>
<feature type="domain" description="AMP-binding enzyme C-terminal" evidence="2">
    <location>
        <begin position="479"/>
        <end position="553"/>
    </location>
</feature>
<dbReference type="InterPro" id="IPR042099">
    <property type="entry name" value="ANL_N_sf"/>
</dbReference>
<dbReference type="InterPro" id="IPR020845">
    <property type="entry name" value="AMP-binding_CS"/>
</dbReference>
<dbReference type="Proteomes" id="UP000501237">
    <property type="component" value="Chromosome"/>
</dbReference>
<dbReference type="InterPro" id="IPR000873">
    <property type="entry name" value="AMP-dep_synth/lig_dom"/>
</dbReference>
<dbReference type="InterPro" id="IPR050237">
    <property type="entry name" value="ATP-dep_AMP-bd_enzyme"/>
</dbReference>
<organism evidence="3 4">
    <name type="scientific">Metapseudomonas otitidis</name>
    <dbReference type="NCBI Taxonomy" id="319939"/>
    <lineage>
        <taxon>Bacteria</taxon>
        <taxon>Pseudomonadati</taxon>
        <taxon>Pseudomonadota</taxon>
        <taxon>Gammaproteobacteria</taxon>
        <taxon>Pseudomonadales</taxon>
        <taxon>Pseudomonadaceae</taxon>
        <taxon>Metapseudomonas</taxon>
    </lineage>
</organism>
<dbReference type="Pfam" id="PF00501">
    <property type="entry name" value="AMP-binding"/>
    <property type="match status" value="1"/>
</dbReference>
<evidence type="ECO:0000313" key="3">
    <source>
        <dbReference type="EMBL" id="BCA26874.1"/>
    </source>
</evidence>
<sequence length="563" mass="61982">MNEHAYLQALAERRKLAWPQGLPRTPQYPLGERPLTEYLREWARRQPEAAAVHFYGHRLDWAELDRLSDRFAALLVERGVVPGDRVAVFLPNCPQLHIAFWGILKCGALYAPVSPLSKGLELAYQLNDSGAAVLLCFDQLLPVVRAVQAETPVRLLIATSLGELRPATPSLPLPDLLLAPKASAEDCLDFYPALAACQAPTPSHQPRLEDAAALNYTGGTTGLPKGCIHTHGDMLYTCASFVPVALGLDPQSVMLNFLPEFWIAGENAGLLFPVYAGCALVLLTRWDAEAFMAAVQHYRVSHCGLLVDSAAEVLDHPRVGEFDFASLRRVGAISFVKKLTRDYRARWRQLTGCTLYEFAFGMTETHTCDTFTYGLQDGDFDLSQAPTFVGLPVPGTEFKVCDFDSGALLPLGREGELCLRSPSLLKGYWQRPEASAEVLRDGWLHTGDLGVIDERGFIRYLGRRKEMLKVNGMSVFPSELEALLGQHPAVLASAVLGRPHEQRGQQPVAFIVLKPGAEETPESLVAWCQDAMAVYKVPEVRLLPAMPMTATGKIKKNELEALL</sequence>
<gene>
    <name evidence="3" type="ORF">PtoMrB4_08510</name>
</gene>
<evidence type="ECO:0000259" key="2">
    <source>
        <dbReference type="Pfam" id="PF13193"/>
    </source>
</evidence>
<dbReference type="SUPFAM" id="SSF56801">
    <property type="entry name" value="Acetyl-CoA synthetase-like"/>
    <property type="match status" value="1"/>
</dbReference>
<feature type="domain" description="AMP-dependent synthetase/ligase" evidence="1">
    <location>
        <begin position="39"/>
        <end position="429"/>
    </location>
</feature>
<dbReference type="GeneID" id="57396064"/>
<evidence type="ECO:0000313" key="4">
    <source>
        <dbReference type="Proteomes" id="UP000501237"/>
    </source>
</evidence>
<dbReference type="EMBL" id="AP022642">
    <property type="protein sequence ID" value="BCA26874.1"/>
    <property type="molecule type" value="Genomic_DNA"/>
</dbReference>
<name>A0A679GLK8_9GAMM</name>
<dbReference type="Pfam" id="PF13193">
    <property type="entry name" value="AMP-binding_C"/>
    <property type="match status" value="1"/>
</dbReference>
<dbReference type="PROSITE" id="PS00455">
    <property type="entry name" value="AMP_BINDING"/>
    <property type="match status" value="1"/>
</dbReference>
<dbReference type="Gene3D" id="3.30.300.30">
    <property type="match status" value="1"/>
</dbReference>
<dbReference type="PANTHER" id="PTHR43767">
    <property type="entry name" value="LONG-CHAIN-FATTY-ACID--COA LIGASE"/>
    <property type="match status" value="1"/>
</dbReference>